<dbReference type="Proteomes" id="UP000191680">
    <property type="component" value="Unassembled WGS sequence"/>
</dbReference>
<dbReference type="RefSeq" id="WP_080318143.1">
    <property type="nucleotide sequence ID" value="NZ_MTBC01000002.1"/>
</dbReference>
<dbReference type="EMBL" id="MTBC01000002">
    <property type="protein sequence ID" value="OQD43742.1"/>
    <property type="molecule type" value="Genomic_DNA"/>
</dbReference>
<proteinExistence type="predicted"/>
<reference evidence="2 3" key="1">
    <citation type="submission" date="2016-12" db="EMBL/GenBank/DDBJ databases">
        <authorList>
            <person name="Song W.-J."/>
            <person name="Kurnit D.M."/>
        </authorList>
    </citation>
    <scope>NUCLEOTIDE SEQUENCE [LARGE SCALE GENOMIC DNA]</scope>
    <source>
        <strain evidence="2 3">HSG9</strain>
    </source>
</reference>
<dbReference type="Pfam" id="PF10988">
    <property type="entry name" value="DUF2807"/>
    <property type="match status" value="1"/>
</dbReference>
<evidence type="ECO:0000313" key="3">
    <source>
        <dbReference type="Proteomes" id="UP000191680"/>
    </source>
</evidence>
<gene>
    <name evidence="2" type="ORF">BUL40_03790</name>
</gene>
<protein>
    <recommendedName>
        <fullName evidence="1">Putative auto-transporter adhesin head GIN domain-containing protein</fullName>
    </recommendedName>
</protein>
<sequence>MINLKKYVSFVFVLFAMLAVVSAQKKPKIKGSRAVVEVSESLPKFNAIHIKDDIEVSLKKSFEEGYLLTADDNLTDIIKLEVQDGTLEVSSYYQVTSKKELKLEIRYTSLNKLIVQNGVLVATDVLNADMLDINQYGNSKLDLNVSAIAIRLNVEEDATLKLNLDADSVSVMSRGKAKLDLNSRADKISFEILDRSNVNVLGAAHEMQIAIFQDGKLDGELFQVNHISLKAREESFVRINAIEKVDLQLSGKSKTYLFSSPTINLSLFEDSAQLHKKSN</sequence>
<dbReference type="AlphaFoldDB" id="A0A1V6LU87"/>
<name>A0A1V6LU87_9FLAO</name>
<accession>A0A1V6LU87</accession>
<evidence type="ECO:0000259" key="1">
    <source>
        <dbReference type="Pfam" id="PF10988"/>
    </source>
</evidence>
<dbReference type="OrthoDB" id="1419485at2"/>
<dbReference type="Gene3D" id="2.160.20.120">
    <property type="match status" value="1"/>
</dbReference>
<comment type="caution">
    <text evidence="2">The sequence shown here is derived from an EMBL/GenBank/DDBJ whole genome shotgun (WGS) entry which is preliminary data.</text>
</comment>
<evidence type="ECO:0000313" key="2">
    <source>
        <dbReference type="EMBL" id="OQD43742.1"/>
    </source>
</evidence>
<dbReference type="InterPro" id="IPR021255">
    <property type="entry name" value="DUF2807"/>
</dbReference>
<keyword evidence="3" id="KW-1185">Reference proteome</keyword>
<feature type="domain" description="Putative auto-transporter adhesin head GIN" evidence="1">
    <location>
        <begin position="45"/>
        <end position="162"/>
    </location>
</feature>
<organism evidence="2 3">
    <name type="scientific">Croceivirga radicis</name>
    <dbReference type="NCBI Taxonomy" id="1929488"/>
    <lineage>
        <taxon>Bacteria</taxon>
        <taxon>Pseudomonadati</taxon>
        <taxon>Bacteroidota</taxon>
        <taxon>Flavobacteriia</taxon>
        <taxon>Flavobacteriales</taxon>
        <taxon>Flavobacteriaceae</taxon>
        <taxon>Croceivirga</taxon>
    </lineage>
</organism>